<dbReference type="Proteomes" id="UP001066276">
    <property type="component" value="Chromosome 3_2"/>
</dbReference>
<reference evidence="2" key="1">
    <citation type="journal article" date="2022" name="bioRxiv">
        <title>Sequencing and chromosome-scale assembly of the giantPleurodeles waltlgenome.</title>
        <authorList>
            <person name="Brown T."/>
            <person name="Elewa A."/>
            <person name="Iarovenko S."/>
            <person name="Subramanian E."/>
            <person name="Araus A.J."/>
            <person name="Petzold A."/>
            <person name="Susuki M."/>
            <person name="Suzuki K.-i.T."/>
            <person name="Hayashi T."/>
            <person name="Toyoda A."/>
            <person name="Oliveira C."/>
            <person name="Osipova E."/>
            <person name="Leigh N.D."/>
            <person name="Simon A."/>
            <person name="Yun M.H."/>
        </authorList>
    </citation>
    <scope>NUCLEOTIDE SEQUENCE</scope>
    <source>
        <strain evidence="2">20211129_DDA</strain>
        <tissue evidence="2">Liver</tissue>
    </source>
</reference>
<comment type="caution">
    <text evidence="2">The sequence shown here is derived from an EMBL/GenBank/DDBJ whole genome shotgun (WGS) entry which is preliminary data.</text>
</comment>
<sequence length="87" mass="9290">MARAMGSLQLWHTPQQAGRGAGAWEGLRALAGCRSAHNLAPQQQKEGKRPSASRQHEDSAAGVGDWGAGMGFPIHDCGETEVKVNRR</sequence>
<feature type="compositionally biased region" description="Basic and acidic residues" evidence="1">
    <location>
        <begin position="76"/>
        <end position="87"/>
    </location>
</feature>
<feature type="compositionally biased region" description="Basic and acidic residues" evidence="1">
    <location>
        <begin position="45"/>
        <end position="59"/>
    </location>
</feature>
<dbReference type="AlphaFoldDB" id="A0AAV7TZT9"/>
<accession>A0AAV7TZT9</accession>
<evidence type="ECO:0000313" key="2">
    <source>
        <dbReference type="EMBL" id="KAJ1181344.1"/>
    </source>
</evidence>
<feature type="region of interest" description="Disordered" evidence="1">
    <location>
        <begin position="35"/>
        <end position="87"/>
    </location>
</feature>
<protein>
    <submittedName>
        <fullName evidence="2">Uncharacterized protein</fullName>
    </submittedName>
</protein>
<evidence type="ECO:0000256" key="1">
    <source>
        <dbReference type="SAM" id="MobiDB-lite"/>
    </source>
</evidence>
<gene>
    <name evidence="2" type="ORF">NDU88_006552</name>
</gene>
<dbReference type="EMBL" id="JANPWB010000006">
    <property type="protein sequence ID" value="KAJ1181344.1"/>
    <property type="molecule type" value="Genomic_DNA"/>
</dbReference>
<proteinExistence type="predicted"/>
<name>A0AAV7TZT9_PLEWA</name>
<keyword evidence="3" id="KW-1185">Reference proteome</keyword>
<evidence type="ECO:0000313" key="3">
    <source>
        <dbReference type="Proteomes" id="UP001066276"/>
    </source>
</evidence>
<organism evidence="2 3">
    <name type="scientific">Pleurodeles waltl</name>
    <name type="common">Iberian ribbed newt</name>
    <dbReference type="NCBI Taxonomy" id="8319"/>
    <lineage>
        <taxon>Eukaryota</taxon>
        <taxon>Metazoa</taxon>
        <taxon>Chordata</taxon>
        <taxon>Craniata</taxon>
        <taxon>Vertebrata</taxon>
        <taxon>Euteleostomi</taxon>
        <taxon>Amphibia</taxon>
        <taxon>Batrachia</taxon>
        <taxon>Caudata</taxon>
        <taxon>Salamandroidea</taxon>
        <taxon>Salamandridae</taxon>
        <taxon>Pleurodelinae</taxon>
        <taxon>Pleurodeles</taxon>
    </lineage>
</organism>